<keyword evidence="4" id="KW-1185">Reference proteome</keyword>
<evidence type="ECO:0000313" key="4">
    <source>
        <dbReference type="Proteomes" id="UP000035682"/>
    </source>
</evidence>
<dbReference type="Proteomes" id="UP000035682">
    <property type="component" value="Unplaced"/>
</dbReference>
<evidence type="ECO:0000313" key="6">
    <source>
        <dbReference type="WormBase" id="SRAE_2000523200"/>
    </source>
</evidence>
<evidence type="ECO:0000313" key="5">
    <source>
        <dbReference type="WBParaSite" id="SRAE_2000523200.1"/>
    </source>
</evidence>
<dbReference type="WormBase" id="SRAE_2000523200">
    <property type="protein sequence ID" value="SRP11878"/>
    <property type="gene ID" value="WBGene00265492"/>
</dbReference>
<dbReference type="AlphaFoldDB" id="A0A090N0F7"/>
<dbReference type="Pfam" id="PF03125">
    <property type="entry name" value="Sre"/>
    <property type="match status" value="1"/>
</dbReference>
<name>A0A090N0F7_STRRB</name>
<reference evidence="5" key="2">
    <citation type="submission" date="2020-12" db="UniProtKB">
        <authorList>
            <consortium name="WormBaseParasite"/>
        </authorList>
    </citation>
    <scope>IDENTIFICATION</scope>
</reference>
<proteinExistence type="inferred from homology"/>
<dbReference type="GO" id="GO:0016020">
    <property type="term" value="C:membrane"/>
    <property type="evidence" value="ECO:0007669"/>
    <property type="project" value="InterPro"/>
</dbReference>
<dbReference type="GeneID" id="36382985"/>
<protein>
    <submittedName>
        <fullName evidence="3 5">7TM GPCR, serpentine receptor class e (Sre) family-containing protein</fullName>
    </submittedName>
</protein>
<keyword evidence="3" id="KW-0675">Receptor</keyword>
<dbReference type="InterPro" id="IPR004151">
    <property type="entry name" value="7TM_GPCR_serpentine_rcpt_Sre"/>
</dbReference>
<keyword evidence="2" id="KW-0812">Transmembrane</keyword>
<feature type="transmembrane region" description="Helical" evidence="2">
    <location>
        <begin position="29"/>
        <end position="50"/>
    </location>
</feature>
<gene>
    <name evidence="3 5 6" type="ORF">SRAE_2000523200</name>
</gene>
<evidence type="ECO:0000313" key="3">
    <source>
        <dbReference type="EMBL" id="CEF70607.1"/>
    </source>
</evidence>
<dbReference type="GO" id="GO:0007606">
    <property type="term" value="P:sensory perception of chemical stimulus"/>
    <property type="evidence" value="ECO:0007669"/>
    <property type="project" value="InterPro"/>
</dbReference>
<comment type="similarity">
    <text evidence="1">Belongs to the nematode receptor-like protein sre family.</text>
</comment>
<evidence type="ECO:0000256" key="2">
    <source>
        <dbReference type="SAM" id="Phobius"/>
    </source>
</evidence>
<dbReference type="RefSeq" id="XP_024509804.1">
    <property type="nucleotide sequence ID" value="XM_024644222.1"/>
</dbReference>
<feature type="transmembrane region" description="Helical" evidence="2">
    <location>
        <begin position="62"/>
        <end position="82"/>
    </location>
</feature>
<sequence>MKMKKLVNDKNKNLSEKYQINENIRLIKLMLPLIFCFIVINVIFNIIILYGKLAIINRDDLLLLNDTILFVSYNIFLIHLYFKFKKINDNKIEIINGNNKENEANQLNSDNQSNLKPNTVTGNIKLFNEDGKKIPTNYDQKAYFEMFAKSWNN</sequence>
<evidence type="ECO:0000256" key="1">
    <source>
        <dbReference type="ARBA" id="ARBA00006803"/>
    </source>
</evidence>
<keyword evidence="2" id="KW-1133">Transmembrane helix</keyword>
<keyword evidence="2" id="KW-0472">Membrane</keyword>
<dbReference type="WBParaSite" id="SRAE_2000523200.1">
    <property type="protein sequence ID" value="SRAE_2000523200.1"/>
    <property type="gene ID" value="WBGene00265492"/>
</dbReference>
<reference evidence="3 4" key="1">
    <citation type="submission" date="2014-09" db="EMBL/GenBank/DDBJ databases">
        <authorList>
            <person name="Martin A.A."/>
        </authorList>
    </citation>
    <scope>NUCLEOTIDE SEQUENCE</scope>
    <source>
        <strain evidence="4">ED321</strain>
        <strain evidence="3">ED321 Heterogonic</strain>
    </source>
</reference>
<accession>A0A090N0F7</accession>
<organism evidence="3">
    <name type="scientific">Strongyloides ratti</name>
    <name type="common">Parasitic roundworm</name>
    <dbReference type="NCBI Taxonomy" id="34506"/>
    <lineage>
        <taxon>Eukaryota</taxon>
        <taxon>Metazoa</taxon>
        <taxon>Ecdysozoa</taxon>
        <taxon>Nematoda</taxon>
        <taxon>Chromadorea</taxon>
        <taxon>Rhabditida</taxon>
        <taxon>Tylenchina</taxon>
        <taxon>Panagrolaimomorpha</taxon>
        <taxon>Strongyloidoidea</taxon>
        <taxon>Strongyloididae</taxon>
        <taxon>Strongyloides</taxon>
    </lineage>
</organism>
<dbReference type="CTD" id="36382985"/>
<dbReference type="EMBL" id="LN609529">
    <property type="protein sequence ID" value="CEF70607.1"/>
    <property type="molecule type" value="Genomic_DNA"/>
</dbReference>